<dbReference type="AlphaFoldDB" id="A0A409XN86"/>
<gene>
    <name evidence="2" type="ORF">CVT25_008771</name>
</gene>
<name>A0A409XN86_PSICY</name>
<evidence type="ECO:0000313" key="2">
    <source>
        <dbReference type="EMBL" id="PPQ92146.1"/>
    </source>
</evidence>
<evidence type="ECO:0000313" key="3">
    <source>
        <dbReference type="Proteomes" id="UP000283269"/>
    </source>
</evidence>
<dbReference type="EMBL" id="NHYD01001079">
    <property type="protein sequence ID" value="PPQ92146.1"/>
    <property type="molecule type" value="Genomic_DNA"/>
</dbReference>
<evidence type="ECO:0008006" key="4">
    <source>
        <dbReference type="Google" id="ProtNLM"/>
    </source>
</evidence>
<protein>
    <recommendedName>
        <fullName evidence="4">Glycoside hydrolase 131 catalytic N-terminal domain-containing protein</fullName>
    </recommendedName>
</protein>
<dbReference type="OrthoDB" id="3256306at2759"/>
<keyword evidence="3" id="KW-1185">Reference proteome</keyword>
<reference evidence="2 3" key="1">
    <citation type="journal article" date="2018" name="Evol. Lett.">
        <title>Horizontal gene cluster transfer increased hallucinogenic mushroom diversity.</title>
        <authorList>
            <person name="Reynolds H.T."/>
            <person name="Vijayakumar V."/>
            <person name="Gluck-Thaler E."/>
            <person name="Korotkin H.B."/>
            <person name="Matheny P.B."/>
            <person name="Slot J.C."/>
        </authorList>
    </citation>
    <scope>NUCLEOTIDE SEQUENCE [LARGE SCALE GENOMIC DNA]</scope>
    <source>
        <strain evidence="2 3">2631</strain>
    </source>
</reference>
<comment type="caution">
    <text evidence="2">The sequence shown here is derived from an EMBL/GenBank/DDBJ whole genome shotgun (WGS) entry which is preliminary data.</text>
</comment>
<dbReference type="Proteomes" id="UP000283269">
    <property type="component" value="Unassembled WGS sequence"/>
</dbReference>
<keyword evidence="1" id="KW-0732">Signal</keyword>
<organism evidence="2 3">
    <name type="scientific">Psilocybe cyanescens</name>
    <dbReference type="NCBI Taxonomy" id="93625"/>
    <lineage>
        <taxon>Eukaryota</taxon>
        <taxon>Fungi</taxon>
        <taxon>Dikarya</taxon>
        <taxon>Basidiomycota</taxon>
        <taxon>Agaricomycotina</taxon>
        <taxon>Agaricomycetes</taxon>
        <taxon>Agaricomycetidae</taxon>
        <taxon>Agaricales</taxon>
        <taxon>Agaricineae</taxon>
        <taxon>Strophariaceae</taxon>
        <taxon>Psilocybe</taxon>
    </lineage>
</organism>
<dbReference type="InParanoid" id="A0A409XN86"/>
<evidence type="ECO:0000256" key="1">
    <source>
        <dbReference type="SAM" id="SignalP"/>
    </source>
</evidence>
<feature type="signal peptide" evidence="1">
    <location>
        <begin position="1"/>
        <end position="22"/>
    </location>
</feature>
<sequence>MLSLKTLLPWTIVSLRVISGFASPTAAQFSDNFKRAAADGTVNTPVGPVPASRVHLVPDGARVVQDEQSVNVVASNGTTLFSTPFVKDDGIETPGSLTRRALQSGYVELAFWGNTAPSPIASFSTLWSVPNVPENVDGQLLYLFNGLEPQSFDAILQPVLQFGVSPAGGGNFWSVASWWLSGSDVFHTPITQVNVGQNLVGVMTLQSTSTSGGVTSYNYNSVFTGIPASSISITSTEELTITFEALEIYGASGPTDLPRGLTSMRAIDIVNQDGQRPPVNWEVNADTAEGFTVNIVSNATPNGQVDLIYPLQ</sequence>
<feature type="chain" id="PRO_5019130918" description="Glycoside hydrolase 131 catalytic N-terminal domain-containing protein" evidence="1">
    <location>
        <begin position="23"/>
        <end position="312"/>
    </location>
</feature>
<proteinExistence type="predicted"/>
<accession>A0A409XN86</accession>